<evidence type="ECO:0000313" key="2">
    <source>
        <dbReference type="Proteomes" id="UP000887013"/>
    </source>
</evidence>
<name>A0A8X6QL77_NEPPI</name>
<evidence type="ECO:0000313" key="1">
    <source>
        <dbReference type="EMBL" id="GFU20596.1"/>
    </source>
</evidence>
<reference evidence="1" key="1">
    <citation type="submission" date="2020-08" db="EMBL/GenBank/DDBJ databases">
        <title>Multicomponent nature underlies the extraordinary mechanical properties of spider dragline silk.</title>
        <authorList>
            <person name="Kono N."/>
            <person name="Nakamura H."/>
            <person name="Mori M."/>
            <person name="Yoshida Y."/>
            <person name="Ohtoshi R."/>
            <person name="Malay A.D."/>
            <person name="Moran D.A.P."/>
            <person name="Tomita M."/>
            <person name="Numata K."/>
            <person name="Arakawa K."/>
        </authorList>
    </citation>
    <scope>NUCLEOTIDE SEQUENCE</scope>
</reference>
<accession>A0A8X6QL77</accession>
<sequence>MFADDLVMKMESSNQQDFQRQRQQLENSMNEPLEVLQRAVVSIPIAALQSYTSNPPVAVEIKKQAVNILVRMKASQRANWRNDWQKSFPKTQISPVEVCERTF</sequence>
<dbReference type="EMBL" id="BMAW01127309">
    <property type="protein sequence ID" value="GFU20596.1"/>
    <property type="molecule type" value="Genomic_DNA"/>
</dbReference>
<gene>
    <name evidence="1" type="ORF">NPIL_84781</name>
</gene>
<comment type="caution">
    <text evidence="1">The sequence shown here is derived from an EMBL/GenBank/DDBJ whole genome shotgun (WGS) entry which is preliminary data.</text>
</comment>
<organism evidence="1 2">
    <name type="scientific">Nephila pilipes</name>
    <name type="common">Giant wood spider</name>
    <name type="synonym">Nephila maculata</name>
    <dbReference type="NCBI Taxonomy" id="299642"/>
    <lineage>
        <taxon>Eukaryota</taxon>
        <taxon>Metazoa</taxon>
        <taxon>Ecdysozoa</taxon>
        <taxon>Arthropoda</taxon>
        <taxon>Chelicerata</taxon>
        <taxon>Arachnida</taxon>
        <taxon>Araneae</taxon>
        <taxon>Araneomorphae</taxon>
        <taxon>Entelegynae</taxon>
        <taxon>Araneoidea</taxon>
        <taxon>Nephilidae</taxon>
        <taxon>Nephila</taxon>
    </lineage>
</organism>
<dbReference type="Proteomes" id="UP000887013">
    <property type="component" value="Unassembled WGS sequence"/>
</dbReference>
<protein>
    <submittedName>
        <fullName evidence="1">Uncharacterized protein</fullName>
    </submittedName>
</protein>
<dbReference type="OrthoDB" id="6435936at2759"/>
<keyword evidence="2" id="KW-1185">Reference proteome</keyword>
<proteinExistence type="predicted"/>
<dbReference type="AlphaFoldDB" id="A0A8X6QL77"/>